<evidence type="ECO:0000313" key="2">
    <source>
        <dbReference type="Proteomes" id="UP001204144"/>
    </source>
</evidence>
<gene>
    <name evidence="1" type="ORF">EGI31_03890</name>
</gene>
<dbReference type="EMBL" id="RJUF01000005">
    <property type="protein sequence ID" value="MCP9762083.1"/>
    <property type="molecule type" value="Genomic_DNA"/>
</dbReference>
<dbReference type="RefSeq" id="WP_255035834.1">
    <property type="nucleotide sequence ID" value="NZ_RJUF01000005.1"/>
</dbReference>
<accession>A0AAE3KRG1</accession>
<evidence type="ECO:0000313" key="1">
    <source>
        <dbReference type="EMBL" id="MCP9762083.1"/>
    </source>
</evidence>
<dbReference type="AlphaFoldDB" id="A0AAE3KRG1"/>
<proteinExistence type="predicted"/>
<dbReference type="InterPro" id="IPR003772">
    <property type="entry name" value="YceD"/>
</dbReference>
<comment type="caution">
    <text evidence="1">The sequence shown here is derived from an EMBL/GenBank/DDBJ whole genome shotgun (WGS) entry which is preliminary data.</text>
</comment>
<name>A0AAE3KRG1_9BACT</name>
<dbReference type="Pfam" id="PF02620">
    <property type="entry name" value="YceD"/>
    <property type="match status" value="1"/>
</dbReference>
<sequence length="180" mass="21018">MNKVISDFDINIHGLEDKNYEYQFEGSNSFFEHYDQDIVEGGNFRVKLILEKTTTLLRLRFDIDADLRLVCDRSLEEFTENFKIQETHIYKYGETAQEMSDEMEVIPFGTPKINVADLISDYILLAVPMKNLHPRFRTEDDEDEDGILVYVDPNAEKPETDTSTDPRWAALLNLKNLEEQ</sequence>
<dbReference type="Proteomes" id="UP001204144">
    <property type="component" value="Unassembled WGS sequence"/>
</dbReference>
<reference evidence="1 2" key="1">
    <citation type="submission" date="2018-11" db="EMBL/GenBank/DDBJ databases">
        <title>Novel bacteria species description.</title>
        <authorList>
            <person name="Han J.-H."/>
        </authorList>
    </citation>
    <scope>NUCLEOTIDE SEQUENCE [LARGE SCALE GENOMIC DNA]</scope>
    <source>
        <strain evidence="1 2">KCTC23259</strain>
    </source>
</reference>
<protein>
    <submittedName>
        <fullName evidence="1">DUF177 domain-containing protein</fullName>
    </submittedName>
</protein>
<keyword evidence="2" id="KW-1185">Reference proteome</keyword>
<organism evidence="1 2">
    <name type="scientific">Lacihabitans soyangensis</name>
    <dbReference type="NCBI Taxonomy" id="869394"/>
    <lineage>
        <taxon>Bacteria</taxon>
        <taxon>Pseudomonadati</taxon>
        <taxon>Bacteroidota</taxon>
        <taxon>Cytophagia</taxon>
        <taxon>Cytophagales</taxon>
        <taxon>Leadbetterellaceae</taxon>
        <taxon>Lacihabitans</taxon>
    </lineage>
</organism>